<dbReference type="STRING" id="151549.A0A4C1XPI2"/>
<dbReference type="GO" id="GO:0030425">
    <property type="term" value="C:dendrite"/>
    <property type="evidence" value="ECO:0007669"/>
    <property type="project" value="TreeGrafter"/>
</dbReference>
<feature type="transmembrane region" description="Helical" evidence="10">
    <location>
        <begin position="45"/>
        <end position="65"/>
    </location>
</feature>
<evidence type="ECO:0000256" key="3">
    <source>
        <dbReference type="ARBA" id="ARBA00022475"/>
    </source>
</evidence>
<name>A0A4C1XPI2_EUMVA</name>
<keyword evidence="13" id="KW-1185">Reference proteome</keyword>
<dbReference type="GO" id="GO:0005886">
    <property type="term" value="C:plasma membrane"/>
    <property type="evidence" value="ECO:0007669"/>
    <property type="project" value="UniProtKB-SubCell"/>
</dbReference>
<dbReference type="SUPFAM" id="SSF81321">
    <property type="entry name" value="Family A G protein-coupled receptor-like"/>
    <property type="match status" value="1"/>
</dbReference>
<evidence type="ECO:0000256" key="7">
    <source>
        <dbReference type="ARBA" id="ARBA00023136"/>
    </source>
</evidence>
<reference evidence="12 13" key="1">
    <citation type="journal article" date="2019" name="Commun. Biol.">
        <title>The bagworm genome reveals a unique fibroin gene that provides high tensile strength.</title>
        <authorList>
            <person name="Kono N."/>
            <person name="Nakamura H."/>
            <person name="Ohtoshi R."/>
            <person name="Tomita M."/>
            <person name="Numata K."/>
            <person name="Arakawa K."/>
        </authorList>
    </citation>
    <scope>NUCLEOTIDE SEQUENCE [LARGE SCALE GENOMIC DNA]</scope>
</reference>
<protein>
    <submittedName>
        <fullName evidence="12">Trissin receptor</fullName>
    </submittedName>
</protein>
<dbReference type="GO" id="GO:0004993">
    <property type="term" value="F:G protein-coupled serotonin receptor activity"/>
    <property type="evidence" value="ECO:0007669"/>
    <property type="project" value="TreeGrafter"/>
</dbReference>
<dbReference type="GO" id="GO:0007187">
    <property type="term" value="P:G protein-coupled receptor signaling pathway, coupled to cyclic nucleotide second messenger"/>
    <property type="evidence" value="ECO:0007669"/>
    <property type="project" value="TreeGrafter"/>
</dbReference>
<evidence type="ECO:0000256" key="8">
    <source>
        <dbReference type="ARBA" id="ARBA00023170"/>
    </source>
</evidence>
<evidence type="ECO:0000313" key="12">
    <source>
        <dbReference type="EMBL" id="GBP64484.1"/>
    </source>
</evidence>
<dbReference type="Pfam" id="PF00001">
    <property type="entry name" value="7tm_1"/>
    <property type="match status" value="1"/>
</dbReference>
<evidence type="ECO:0000259" key="11">
    <source>
        <dbReference type="PROSITE" id="PS50262"/>
    </source>
</evidence>
<dbReference type="EMBL" id="BGZK01000899">
    <property type="protein sequence ID" value="GBP64484.1"/>
    <property type="molecule type" value="Genomic_DNA"/>
</dbReference>
<comment type="subcellular location">
    <subcellularLocation>
        <location evidence="1">Cell membrane</location>
        <topology evidence="1">Multi-pass membrane protein</topology>
    </subcellularLocation>
</comment>
<evidence type="ECO:0000256" key="1">
    <source>
        <dbReference type="ARBA" id="ARBA00004651"/>
    </source>
</evidence>
<evidence type="ECO:0000256" key="10">
    <source>
        <dbReference type="SAM" id="Phobius"/>
    </source>
</evidence>
<accession>A0A4C1XPI2</accession>
<evidence type="ECO:0000256" key="4">
    <source>
        <dbReference type="ARBA" id="ARBA00022692"/>
    </source>
</evidence>
<comment type="caution">
    <text evidence="12">The sequence shown here is derived from an EMBL/GenBank/DDBJ whole genome shotgun (WGS) entry which is preliminary data.</text>
</comment>
<proteinExistence type="inferred from homology"/>
<dbReference type="GO" id="GO:0030594">
    <property type="term" value="F:neurotransmitter receptor activity"/>
    <property type="evidence" value="ECO:0007669"/>
    <property type="project" value="TreeGrafter"/>
</dbReference>
<feature type="domain" description="G-protein coupled receptors family 1 profile" evidence="11">
    <location>
        <begin position="4"/>
        <end position="39"/>
    </location>
</feature>
<dbReference type="PROSITE" id="PS50262">
    <property type="entry name" value="G_PROTEIN_RECEP_F1_2"/>
    <property type="match status" value="1"/>
</dbReference>
<gene>
    <name evidence="12" type="primary">TrissinR</name>
    <name evidence="12" type="ORF">EVAR_49280_1</name>
</gene>
<dbReference type="Gene3D" id="1.20.1070.10">
    <property type="entry name" value="Rhodopsin 7-helix transmembrane proteins"/>
    <property type="match status" value="1"/>
</dbReference>
<keyword evidence="8 12" id="KW-0675">Receptor</keyword>
<keyword evidence="4 10" id="KW-0812">Transmembrane</keyword>
<dbReference type="PANTHER" id="PTHR24247">
    <property type="entry name" value="5-HYDROXYTRYPTAMINE RECEPTOR"/>
    <property type="match status" value="1"/>
</dbReference>
<keyword evidence="9" id="KW-0807">Transducer</keyword>
<keyword evidence="3" id="KW-1003">Cell membrane</keyword>
<keyword evidence="5 10" id="KW-1133">Transmembrane helix</keyword>
<dbReference type="AlphaFoldDB" id="A0A4C1XPI2"/>
<organism evidence="12 13">
    <name type="scientific">Eumeta variegata</name>
    <name type="common">Bagworm moth</name>
    <name type="synonym">Eumeta japonica</name>
    <dbReference type="NCBI Taxonomy" id="151549"/>
    <lineage>
        <taxon>Eukaryota</taxon>
        <taxon>Metazoa</taxon>
        <taxon>Ecdysozoa</taxon>
        <taxon>Arthropoda</taxon>
        <taxon>Hexapoda</taxon>
        <taxon>Insecta</taxon>
        <taxon>Pterygota</taxon>
        <taxon>Neoptera</taxon>
        <taxon>Endopterygota</taxon>
        <taxon>Lepidoptera</taxon>
        <taxon>Glossata</taxon>
        <taxon>Ditrysia</taxon>
        <taxon>Tineoidea</taxon>
        <taxon>Psychidae</taxon>
        <taxon>Oiketicinae</taxon>
        <taxon>Eumeta</taxon>
    </lineage>
</organism>
<evidence type="ECO:0000256" key="5">
    <source>
        <dbReference type="ARBA" id="ARBA00022989"/>
    </source>
</evidence>
<dbReference type="InterPro" id="IPR017452">
    <property type="entry name" value="GPCR_Rhodpsn_7TM"/>
</dbReference>
<dbReference type="GO" id="GO:0007268">
    <property type="term" value="P:chemical synaptic transmission"/>
    <property type="evidence" value="ECO:0007669"/>
    <property type="project" value="TreeGrafter"/>
</dbReference>
<keyword evidence="6" id="KW-0297">G-protein coupled receptor</keyword>
<feature type="transmembrane region" description="Helical" evidence="10">
    <location>
        <begin position="21"/>
        <end position="39"/>
    </location>
</feature>
<keyword evidence="7 10" id="KW-0472">Membrane</keyword>
<evidence type="ECO:0000256" key="9">
    <source>
        <dbReference type="ARBA" id="ARBA00023224"/>
    </source>
</evidence>
<comment type="similarity">
    <text evidence="2">Belongs to the G-protein coupled receptor 1 family.</text>
</comment>
<evidence type="ECO:0000256" key="6">
    <source>
        <dbReference type="ARBA" id="ARBA00023040"/>
    </source>
</evidence>
<dbReference type="OrthoDB" id="5964776at2759"/>
<dbReference type="InterPro" id="IPR000276">
    <property type="entry name" value="GPCR_Rhodpsn"/>
</dbReference>
<evidence type="ECO:0000313" key="13">
    <source>
        <dbReference type="Proteomes" id="UP000299102"/>
    </source>
</evidence>
<evidence type="ECO:0000256" key="2">
    <source>
        <dbReference type="ARBA" id="ARBA00010663"/>
    </source>
</evidence>
<dbReference type="Proteomes" id="UP000299102">
    <property type="component" value="Unassembled WGS sequence"/>
</dbReference>
<dbReference type="GO" id="GO:0045202">
    <property type="term" value="C:synapse"/>
    <property type="evidence" value="ECO:0007669"/>
    <property type="project" value="GOC"/>
</dbReference>
<sequence length="81" mass="8959">MIIRNLMVIFVVTLSRRLRSITNFFLANLAVADLCVGIFCVFQNLSMYLIPSYGAVFGASAAVVLNSCRRSYRTAGFGRSN</sequence>